<dbReference type="AlphaFoldDB" id="A0A328C4M4"/>
<proteinExistence type="predicted"/>
<keyword evidence="3" id="KW-1185">Reference proteome</keyword>
<reference evidence="2 3" key="1">
    <citation type="submission" date="2018-05" db="EMBL/GenBank/DDBJ databases">
        <title>Lujinxingia marina gen. nov. sp. nov., a new facultative anaerobic member of the class Deltaproteobacteria, and proposal of Lujinxingaceae fam. nov.</title>
        <authorList>
            <person name="Li C.-M."/>
        </authorList>
    </citation>
    <scope>NUCLEOTIDE SEQUENCE [LARGE SCALE GENOMIC DNA]</scope>
    <source>
        <strain evidence="2 3">B210</strain>
    </source>
</reference>
<accession>A0A328C4M4</accession>
<organism evidence="2 3">
    <name type="scientific">Lujinxingia litoralis</name>
    <dbReference type="NCBI Taxonomy" id="2211119"/>
    <lineage>
        <taxon>Bacteria</taxon>
        <taxon>Deltaproteobacteria</taxon>
        <taxon>Bradymonadales</taxon>
        <taxon>Lujinxingiaceae</taxon>
        <taxon>Lujinxingia</taxon>
    </lineage>
</organism>
<feature type="chain" id="PRO_5016312473" description="Gluconate 2-dehydrogenase subunit 3 family protein" evidence="1">
    <location>
        <begin position="22"/>
        <end position="171"/>
    </location>
</feature>
<keyword evidence="1" id="KW-0732">Signal</keyword>
<dbReference type="EMBL" id="QHKO01000008">
    <property type="protein sequence ID" value="RAL20701.1"/>
    <property type="molecule type" value="Genomic_DNA"/>
</dbReference>
<comment type="caution">
    <text evidence="2">The sequence shown here is derived from an EMBL/GenBank/DDBJ whole genome shotgun (WGS) entry which is preliminary data.</text>
</comment>
<dbReference type="Proteomes" id="UP000249169">
    <property type="component" value="Unassembled WGS sequence"/>
</dbReference>
<feature type="signal peptide" evidence="1">
    <location>
        <begin position="1"/>
        <end position="21"/>
    </location>
</feature>
<evidence type="ECO:0000313" key="2">
    <source>
        <dbReference type="EMBL" id="RAL20701.1"/>
    </source>
</evidence>
<name>A0A328C4M4_9DELT</name>
<protein>
    <recommendedName>
        <fullName evidence="4">Gluconate 2-dehydrogenase subunit 3 family protein</fullName>
    </recommendedName>
</protein>
<gene>
    <name evidence="2" type="ORF">DL240_15395</name>
</gene>
<dbReference type="RefSeq" id="WP_111730793.1">
    <property type="nucleotide sequence ID" value="NZ_QHKO01000008.1"/>
</dbReference>
<dbReference type="OrthoDB" id="5506702at2"/>
<dbReference type="InterPro" id="IPR027056">
    <property type="entry name" value="Gluconate_2DH_su3"/>
</dbReference>
<evidence type="ECO:0000256" key="1">
    <source>
        <dbReference type="SAM" id="SignalP"/>
    </source>
</evidence>
<evidence type="ECO:0000313" key="3">
    <source>
        <dbReference type="Proteomes" id="UP000249169"/>
    </source>
</evidence>
<sequence length="171" mass="18873">MKRRTFLRTTALATPALLLSAASLRIGLGWWDQRPDRAFLTLSPREVTICQAICDALYPGDHLGMPPGLDVGVVEAVDDYLAHIPADTAQLLRLLLHAIDDFASLATLPPAAFAERSRAQRQAILRAWDTSTFNARQDAFKALKMIFAMGYCEAPRVLRAAGIDYTCGDWQ</sequence>
<evidence type="ECO:0008006" key="4">
    <source>
        <dbReference type="Google" id="ProtNLM"/>
    </source>
</evidence>
<dbReference type="Pfam" id="PF13618">
    <property type="entry name" value="Gluconate_2-dh3"/>
    <property type="match status" value="1"/>
</dbReference>